<keyword evidence="3" id="KW-1185">Reference proteome</keyword>
<sequence>MANAEQAIRNALLKIDSSNVAQRRRVYESAWNAHERALLSSHGLNDVTRTKRRDALMQIIRAIESDYVATEMNKADKETHDLASEGPEDQIKIEVNGATNLEDTTLHRASARRRSKILLIVAPSILAIIMIIGFTGWSFFNSLSGRAIIEHRKEAIEQNQRTKTVVPFRKEADNDGSWIKFFYPGDATAITTYGQASVSIKDDGGIPYTHITANSDEDVVVVEIGAGALSNLRGKKAMIDINAKGDGTKPGQMSITCDLGNNADCGRRRFEVPVNRNDLLFEVAIPAEGNGPAKIYLTSDLLGEGRGIDIYGMKIKAAD</sequence>
<organism evidence="2 3">
    <name type="scientific">Bartonella apis</name>
    <dbReference type="NCBI Taxonomy" id="1686310"/>
    <lineage>
        <taxon>Bacteria</taxon>
        <taxon>Pseudomonadati</taxon>
        <taxon>Pseudomonadota</taxon>
        <taxon>Alphaproteobacteria</taxon>
        <taxon>Hyphomicrobiales</taxon>
        <taxon>Bartonellaceae</taxon>
        <taxon>Bartonella</taxon>
    </lineage>
</organism>
<protein>
    <submittedName>
        <fullName evidence="2">Uncharacterized protein</fullName>
    </submittedName>
</protein>
<accession>A0A1R0FCU4</accession>
<comment type="caution">
    <text evidence="2">The sequence shown here is derived from an EMBL/GenBank/DDBJ whole genome shotgun (WGS) entry which is preliminary data.</text>
</comment>
<proteinExistence type="predicted"/>
<dbReference type="EMBL" id="LXYT01000001">
    <property type="protein sequence ID" value="OLY44708.1"/>
    <property type="molecule type" value="Genomic_DNA"/>
</dbReference>
<dbReference type="GeneID" id="92990670"/>
<keyword evidence="1" id="KW-0472">Membrane</keyword>
<dbReference type="RefSeq" id="WP_075869966.1">
    <property type="nucleotide sequence ID" value="NZ_JAMBJL010000007.1"/>
</dbReference>
<dbReference type="AlphaFoldDB" id="A0A1R0FCU4"/>
<keyword evidence="1" id="KW-1133">Transmembrane helix</keyword>
<evidence type="ECO:0000313" key="2">
    <source>
        <dbReference type="EMBL" id="OLY44708.1"/>
    </source>
</evidence>
<keyword evidence="1" id="KW-0812">Transmembrane</keyword>
<gene>
    <name evidence="2" type="ORF">PEB0149_021830</name>
</gene>
<evidence type="ECO:0000313" key="3">
    <source>
        <dbReference type="Proteomes" id="UP000187344"/>
    </source>
</evidence>
<reference evidence="2 3" key="1">
    <citation type="submission" date="2016-12" db="EMBL/GenBank/DDBJ databases">
        <title>Comparative genomics of Bartonella apis.</title>
        <authorList>
            <person name="Engel P."/>
        </authorList>
    </citation>
    <scope>NUCLEOTIDE SEQUENCE [LARGE SCALE GENOMIC DNA]</scope>
    <source>
        <strain evidence="2 3">PEB0149</strain>
    </source>
</reference>
<feature type="transmembrane region" description="Helical" evidence="1">
    <location>
        <begin position="117"/>
        <end position="140"/>
    </location>
</feature>
<dbReference type="Proteomes" id="UP000187344">
    <property type="component" value="Unassembled WGS sequence"/>
</dbReference>
<dbReference type="OrthoDB" id="7870844at2"/>
<evidence type="ECO:0000256" key="1">
    <source>
        <dbReference type="SAM" id="Phobius"/>
    </source>
</evidence>
<name>A0A1R0FCU4_9HYPH</name>